<dbReference type="InterPro" id="IPR008995">
    <property type="entry name" value="Mo/tungstate-bd_C_term_dom"/>
</dbReference>
<dbReference type="KEGG" id="oat:OAN307_c42990"/>
<keyword evidence="4 8" id="KW-0547">Nucleotide-binding</keyword>
<comment type="catalytic activity">
    <reaction evidence="8">
        <text>ATP + H2O + polyamine-[polyamine-binding protein]Side 1 = ADP + phosphate + polyamineSide 2 + [polyamine-binding protein]Side 1.</text>
        <dbReference type="EC" id="7.6.2.11"/>
    </reaction>
</comment>
<evidence type="ECO:0000313" key="11">
    <source>
        <dbReference type="Proteomes" id="UP000005307"/>
    </source>
</evidence>
<dbReference type="InterPro" id="IPR050093">
    <property type="entry name" value="ABC_SmlMolc_Importer"/>
</dbReference>
<feature type="domain" description="ABC transporter" evidence="9">
    <location>
        <begin position="2"/>
        <end position="232"/>
    </location>
</feature>
<dbReference type="PANTHER" id="PTHR42781">
    <property type="entry name" value="SPERMIDINE/PUTRESCINE IMPORT ATP-BINDING PROTEIN POTA"/>
    <property type="match status" value="1"/>
</dbReference>
<evidence type="ECO:0000256" key="4">
    <source>
        <dbReference type="ARBA" id="ARBA00022741"/>
    </source>
</evidence>
<reference evidence="10 11" key="1">
    <citation type="journal article" date="2013" name="PLoS ONE">
        <title>Poles Apart: Arctic and Antarctic Octadecabacter strains Share High Genome Plasticity and a New Type of Xanthorhodopsin.</title>
        <authorList>
            <person name="Vollmers J."/>
            <person name="Voget S."/>
            <person name="Dietrich S."/>
            <person name="Gollnow K."/>
            <person name="Smits M."/>
            <person name="Meyer K."/>
            <person name="Brinkhoff T."/>
            <person name="Simon M."/>
            <person name="Daniel R."/>
        </authorList>
    </citation>
    <scope>NUCLEOTIDE SEQUENCE [LARGE SCALE GENOMIC DNA]</scope>
    <source>
        <strain evidence="10 11">307</strain>
    </source>
</reference>
<dbReference type="InterPro" id="IPR003439">
    <property type="entry name" value="ABC_transporter-like_ATP-bd"/>
</dbReference>
<dbReference type="GO" id="GO:0005524">
    <property type="term" value="F:ATP binding"/>
    <property type="evidence" value="ECO:0007669"/>
    <property type="project" value="UniProtKB-KW"/>
</dbReference>
<dbReference type="PANTHER" id="PTHR42781:SF5">
    <property type="entry name" value="PUTRESCINE TRANSPORT ATP-BINDING PROTEIN POTG"/>
    <property type="match status" value="1"/>
</dbReference>
<protein>
    <recommendedName>
        <fullName evidence="8">Spermidine/putrescine import ATP-binding protein PotA</fullName>
        <ecNumber evidence="8">7.6.2.11</ecNumber>
    </recommendedName>
</protein>
<keyword evidence="3" id="KW-0997">Cell inner membrane</keyword>
<evidence type="ECO:0000256" key="3">
    <source>
        <dbReference type="ARBA" id="ARBA00022519"/>
    </source>
</evidence>
<evidence type="ECO:0000256" key="1">
    <source>
        <dbReference type="ARBA" id="ARBA00022448"/>
    </source>
</evidence>
<dbReference type="EMBL" id="CP003740">
    <property type="protein sequence ID" value="AGI69685.1"/>
    <property type="molecule type" value="Genomic_DNA"/>
</dbReference>
<dbReference type="OrthoDB" id="9802264at2"/>
<dbReference type="PROSITE" id="PS00211">
    <property type="entry name" value="ABC_TRANSPORTER_1"/>
    <property type="match status" value="1"/>
</dbReference>
<keyword evidence="5 8" id="KW-0067">ATP-binding</keyword>
<keyword evidence="1 8" id="KW-0813">Transport</keyword>
<dbReference type="GO" id="GO:0016887">
    <property type="term" value="F:ATP hydrolysis activity"/>
    <property type="evidence" value="ECO:0007669"/>
    <property type="project" value="InterPro"/>
</dbReference>
<dbReference type="RefSeq" id="WP_015501605.1">
    <property type="nucleotide sequence ID" value="NC_020911.1"/>
</dbReference>
<dbReference type="HOGENOM" id="CLU_000604_1_1_5"/>
<dbReference type="SUPFAM" id="SSF50331">
    <property type="entry name" value="MOP-like"/>
    <property type="match status" value="1"/>
</dbReference>
<dbReference type="GO" id="GO:0015417">
    <property type="term" value="F:ABC-type polyamine transporter activity"/>
    <property type="evidence" value="ECO:0007669"/>
    <property type="project" value="UniProtKB-EC"/>
</dbReference>
<evidence type="ECO:0000256" key="8">
    <source>
        <dbReference type="RuleBase" id="RU364083"/>
    </source>
</evidence>
<evidence type="ECO:0000256" key="2">
    <source>
        <dbReference type="ARBA" id="ARBA00022475"/>
    </source>
</evidence>
<dbReference type="SMART" id="SM00382">
    <property type="entry name" value="AAA"/>
    <property type="match status" value="1"/>
</dbReference>
<evidence type="ECO:0000256" key="6">
    <source>
        <dbReference type="ARBA" id="ARBA00022967"/>
    </source>
</evidence>
<keyword evidence="11" id="KW-1185">Reference proteome</keyword>
<comment type="similarity">
    <text evidence="8">Belongs to the ABC transporter superfamily. Spermidine/putrescine importer (TC 3.A.1.11.1) family.</text>
</comment>
<dbReference type="FunFam" id="3.40.50.300:FF:000133">
    <property type="entry name" value="Spermidine/putrescine import ATP-binding protein PotA"/>
    <property type="match status" value="1"/>
</dbReference>
<dbReference type="Pfam" id="PF08402">
    <property type="entry name" value="TOBE_2"/>
    <property type="match status" value="1"/>
</dbReference>
<dbReference type="InterPro" id="IPR003593">
    <property type="entry name" value="AAA+_ATPase"/>
</dbReference>
<dbReference type="eggNOG" id="COG3842">
    <property type="taxonomic scope" value="Bacteria"/>
</dbReference>
<dbReference type="STRING" id="391626.OAN307_c42990"/>
<dbReference type="GO" id="GO:0015847">
    <property type="term" value="P:putrescine transport"/>
    <property type="evidence" value="ECO:0007669"/>
    <property type="project" value="UniProtKB-ARBA"/>
</dbReference>
<evidence type="ECO:0000256" key="7">
    <source>
        <dbReference type="ARBA" id="ARBA00023136"/>
    </source>
</evidence>
<dbReference type="InterPro" id="IPR013611">
    <property type="entry name" value="Transp-assoc_OB_typ2"/>
</dbReference>
<sequence>MISIQNVSKSFGRVKAIRDVSLEIGQGEFFSLLGASGSGKSTLLRMIAGFEGLTKGEIVIDGQKMRDVAPHHRPINMVFQNYAIFPHLNVRDNIAYGLRRLKKSRAEMDRMVDEMLDQIALPGYGTRRSNELSGGQLQRVALARALILKPKVLLLDEPLGALDKQLREQMQLELRDLQRSVGITFVFVTHDQEEALTLSDRIAVMADGRVLQVDTPEGLYEAPSTRKVASFIGNMNFFDATLHLNGTSGAIVDAEGLGKLSLARDKAQQPDGTKVQIAIRPEKIRLTSAKPKNGPHVRGQMQSAAYLGERSHYFVRLEGLDRPIAVSAQNAQRMRDVESGAGGQVWLSWNEDAVVVLTD</sequence>
<accession>M9RIM1</accession>
<proteinExistence type="inferred from homology"/>
<dbReference type="GO" id="GO:0043190">
    <property type="term" value="C:ATP-binding cassette (ABC) transporter complex"/>
    <property type="evidence" value="ECO:0007669"/>
    <property type="project" value="InterPro"/>
</dbReference>
<dbReference type="InterPro" id="IPR027417">
    <property type="entry name" value="P-loop_NTPase"/>
</dbReference>
<evidence type="ECO:0000259" key="9">
    <source>
        <dbReference type="PROSITE" id="PS50893"/>
    </source>
</evidence>
<comment type="subunit">
    <text evidence="8">The complex is composed of two ATP-binding proteins (PotA), two transmembrane proteins (PotB and PotC) and a solute-binding protein (PotD).</text>
</comment>
<dbReference type="AlphaFoldDB" id="M9RIM1"/>
<dbReference type="Proteomes" id="UP000005307">
    <property type="component" value="Chromosome"/>
</dbReference>
<gene>
    <name evidence="8" type="primary">potA</name>
    <name evidence="10" type="ORF">OAN307_c42990</name>
</gene>
<dbReference type="NCBIfam" id="TIGR01187">
    <property type="entry name" value="potA"/>
    <property type="match status" value="1"/>
</dbReference>
<dbReference type="InterPro" id="IPR005893">
    <property type="entry name" value="PotA-like"/>
</dbReference>
<evidence type="ECO:0000313" key="10">
    <source>
        <dbReference type="EMBL" id="AGI69685.1"/>
    </source>
</evidence>
<dbReference type="PROSITE" id="PS50893">
    <property type="entry name" value="ABC_TRANSPORTER_2"/>
    <property type="match status" value="1"/>
</dbReference>
<dbReference type="EC" id="7.6.2.11" evidence="8"/>
<name>M9RIM1_9RHOB</name>
<comment type="function">
    <text evidence="8">Part of the ABC transporter complex PotABCD involved in spermidine/putrescine import. Responsible for energy coupling to the transport system.</text>
</comment>
<keyword evidence="2 8" id="KW-1003">Cell membrane</keyword>
<dbReference type="Gene3D" id="2.40.50.100">
    <property type="match status" value="1"/>
</dbReference>
<evidence type="ECO:0000256" key="5">
    <source>
        <dbReference type="ARBA" id="ARBA00022840"/>
    </source>
</evidence>
<dbReference type="InterPro" id="IPR017871">
    <property type="entry name" value="ABC_transporter-like_CS"/>
</dbReference>
<dbReference type="Pfam" id="PF00005">
    <property type="entry name" value="ABC_tran"/>
    <property type="match status" value="1"/>
</dbReference>
<dbReference type="SUPFAM" id="SSF52540">
    <property type="entry name" value="P-loop containing nucleoside triphosphate hydrolases"/>
    <property type="match status" value="1"/>
</dbReference>
<keyword evidence="6 8" id="KW-1278">Translocase</keyword>
<dbReference type="Gene3D" id="3.40.50.300">
    <property type="entry name" value="P-loop containing nucleotide triphosphate hydrolases"/>
    <property type="match status" value="1"/>
</dbReference>
<keyword evidence="7 8" id="KW-0472">Membrane</keyword>
<organism evidence="10 11">
    <name type="scientific">Octadecabacter antarcticus 307</name>
    <dbReference type="NCBI Taxonomy" id="391626"/>
    <lineage>
        <taxon>Bacteria</taxon>
        <taxon>Pseudomonadati</taxon>
        <taxon>Pseudomonadota</taxon>
        <taxon>Alphaproteobacteria</taxon>
        <taxon>Rhodobacterales</taxon>
        <taxon>Roseobacteraceae</taxon>
        <taxon>Octadecabacter</taxon>
    </lineage>
</organism>